<keyword evidence="2" id="KW-1185">Reference proteome</keyword>
<evidence type="ECO:0000313" key="2">
    <source>
        <dbReference type="Proteomes" id="UP001501747"/>
    </source>
</evidence>
<accession>A0ABP7SCS4</accession>
<reference evidence="2" key="1">
    <citation type="journal article" date="2019" name="Int. J. Syst. Evol. Microbiol.">
        <title>The Global Catalogue of Microorganisms (GCM) 10K type strain sequencing project: providing services to taxonomists for standard genome sequencing and annotation.</title>
        <authorList>
            <consortium name="The Broad Institute Genomics Platform"/>
            <consortium name="The Broad Institute Genome Sequencing Center for Infectious Disease"/>
            <person name="Wu L."/>
            <person name="Ma J."/>
        </authorList>
    </citation>
    <scope>NUCLEOTIDE SEQUENCE [LARGE SCALE GENOMIC DNA]</scope>
    <source>
        <strain evidence="2">JCM 17342</strain>
    </source>
</reference>
<dbReference type="Proteomes" id="UP001501747">
    <property type="component" value="Unassembled WGS sequence"/>
</dbReference>
<proteinExistence type="predicted"/>
<dbReference type="EMBL" id="BAABAL010000012">
    <property type="protein sequence ID" value="GAA4010073.1"/>
    <property type="molecule type" value="Genomic_DNA"/>
</dbReference>
<name>A0ABP7SCS4_9PSEU</name>
<gene>
    <name evidence="1" type="ORF">GCM10022247_35280</name>
</gene>
<organism evidence="1 2">
    <name type="scientific">Allokutzneria multivorans</name>
    <dbReference type="NCBI Taxonomy" id="1142134"/>
    <lineage>
        <taxon>Bacteria</taxon>
        <taxon>Bacillati</taxon>
        <taxon>Actinomycetota</taxon>
        <taxon>Actinomycetes</taxon>
        <taxon>Pseudonocardiales</taxon>
        <taxon>Pseudonocardiaceae</taxon>
        <taxon>Allokutzneria</taxon>
    </lineage>
</organism>
<dbReference type="Gene3D" id="3.40.50.2000">
    <property type="entry name" value="Glycogen Phosphorylase B"/>
    <property type="match status" value="1"/>
</dbReference>
<evidence type="ECO:0000313" key="1">
    <source>
        <dbReference type="EMBL" id="GAA4010073.1"/>
    </source>
</evidence>
<protein>
    <submittedName>
        <fullName evidence="1">Uncharacterized protein</fullName>
    </submittedName>
</protein>
<comment type="caution">
    <text evidence="1">The sequence shown here is derived from an EMBL/GenBank/DDBJ whole genome shotgun (WGS) entry which is preliminary data.</text>
</comment>
<sequence>MRLGLANRTLAHAATRVAVSSEPTLPLLSESAQCIATVTGNPVRPEVLMGQAVKAVHGLG</sequence>